<gene>
    <name evidence="1" type="ORF">PROVRUST_08379</name>
</gene>
<dbReference type="PROSITE" id="PS51257">
    <property type="entry name" value="PROKAR_LIPOPROTEIN"/>
    <property type="match status" value="1"/>
</dbReference>
<dbReference type="RefSeq" id="WP_006816348.1">
    <property type="nucleotide sequence ID" value="NZ_GG703824.1"/>
</dbReference>
<dbReference type="NCBIfam" id="NF033894">
    <property type="entry name" value="Eex_IncN"/>
    <property type="match status" value="1"/>
</dbReference>
<dbReference type="AlphaFoldDB" id="D1P7Z8"/>
<protein>
    <recommendedName>
        <fullName evidence="3">EexN family lipoprotein</fullName>
    </recommendedName>
</protein>
<name>D1P7Z8_9GAMM</name>
<sequence>MKKMILIGVVSAFLLSACSEEVKSVQWWQEHAEEAQKKVDECSVNGNDSENCRNAKDGLFRHKQLTAQSPSFMDAYKKTQNKK</sequence>
<proteinExistence type="predicted"/>
<evidence type="ECO:0008006" key="3">
    <source>
        <dbReference type="Google" id="ProtNLM"/>
    </source>
</evidence>
<evidence type="ECO:0000313" key="1">
    <source>
        <dbReference type="EMBL" id="EFB70441.1"/>
    </source>
</evidence>
<keyword evidence="2" id="KW-1185">Reference proteome</keyword>
<dbReference type="HOGENOM" id="CLU_184395_0_0_6"/>
<dbReference type="EMBL" id="ABXV02000074">
    <property type="protein sequence ID" value="EFB70441.1"/>
    <property type="molecule type" value="Genomic_DNA"/>
</dbReference>
<dbReference type="STRING" id="500637.PROVRUST_08379"/>
<evidence type="ECO:0000313" key="2">
    <source>
        <dbReference type="Proteomes" id="UP000005512"/>
    </source>
</evidence>
<organism evidence="1 2">
    <name type="scientific">Providencia rustigianii DSM 4541</name>
    <dbReference type="NCBI Taxonomy" id="500637"/>
    <lineage>
        <taxon>Bacteria</taxon>
        <taxon>Pseudomonadati</taxon>
        <taxon>Pseudomonadota</taxon>
        <taxon>Gammaproteobacteria</taxon>
        <taxon>Enterobacterales</taxon>
        <taxon>Morganellaceae</taxon>
        <taxon>Providencia</taxon>
    </lineage>
</organism>
<dbReference type="InterPro" id="IPR047937">
    <property type="entry name" value="Eex_IncN-like"/>
</dbReference>
<dbReference type="Proteomes" id="UP000005512">
    <property type="component" value="Unassembled WGS sequence"/>
</dbReference>
<accession>D1P7Z8</accession>
<comment type="caution">
    <text evidence="1">The sequence shown here is derived from an EMBL/GenBank/DDBJ whole genome shotgun (WGS) entry which is preliminary data.</text>
</comment>
<reference evidence="1" key="1">
    <citation type="submission" date="2009-12" db="EMBL/GenBank/DDBJ databases">
        <authorList>
            <person name="Weinstock G."/>
            <person name="Sodergren E."/>
            <person name="Clifton S."/>
            <person name="Fulton L."/>
            <person name="Fulton B."/>
            <person name="Courtney L."/>
            <person name="Fronick C."/>
            <person name="Harrison M."/>
            <person name="Strong C."/>
            <person name="Farmer C."/>
            <person name="Delahaunty K."/>
            <person name="Markovic C."/>
            <person name="Hall O."/>
            <person name="Minx P."/>
            <person name="Tomlinson C."/>
            <person name="Mitreva M."/>
            <person name="Nelson J."/>
            <person name="Hou S."/>
            <person name="Wollam A."/>
            <person name="Pepin K.H."/>
            <person name="Johnson M."/>
            <person name="Bhonagiri V."/>
            <person name="Nash W.E."/>
            <person name="Warren W."/>
            <person name="Chinwalla A."/>
            <person name="Mardis E.R."/>
            <person name="Wilson R.K."/>
        </authorList>
    </citation>
    <scope>NUCLEOTIDE SEQUENCE [LARGE SCALE GENOMIC DNA]</scope>
    <source>
        <strain evidence="1">DSM 4541</strain>
    </source>
</reference>